<proteinExistence type="predicted"/>
<dbReference type="Proteomes" id="UP000180175">
    <property type="component" value="Chromosome"/>
</dbReference>
<protein>
    <submittedName>
        <fullName evidence="2">Uncharacterized protein</fullName>
    </submittedName>
</protein>
<evidence type="ECO:0000256" key="1">
    <source>
        <dbReference type="SAM" id="MobiDB-lite"/>
    </source>
</evidence>
<reference evidence="3 4" key="3">
    <citation type="journal article" date="2019" name="Int. J. Syst. Evol. Microbiol.">
        <title>Anaerobacillus isosaccharinicus sp. nov., an alkaliphilic bacterium which degrades isosaccharinic acid.</title>
        <authorList>
            <person name="Bassil N.M."/>
            <person name="Lloyd J.R."/>
        </authorList>
    </citation>
    <scope>NUCLEOTIDE SEQUENCE [LARGE SCALE GENOMIC DNA]</scope>
    <source>
        <strain evidence="3 4">NB2006</strain>
    </source>
</reference>
<dbReference type="KEGG" id="aia:AWH56_009055"/>
<keyword evidence="4" id="KW-1185">Reference proteome</keyword>
<gene>
    <name evidence="3" type="ORF">AWH56_009055</name>
    <name evidence="2" type="ORF">AWH56_05700</name>
</gene>
<dbReference type="OrthoDB" id="2908072at2"/>
<dbReference type="EMBL" id="LQXD01000053">
    <property type="protein sequence ID" value="OIJ22561.1"/>
    <property type="molecule type" value="Genomic_DNA"/>
</dbReference>
<reference evidence="2 4" key="1">
    <citation type="submission" date="2016-10" db="EMBL/GenBank/DDBJ databases">
        <title>Draft genome sequences of four alkaliphilic bacteria belonging to the Anaerobacillus genus.</title>
        <authorList>
            <person name="Bassil N.M."/>
            <person name="Lloyd J.R."/>
        </authorList>
    </citation>
    <scope>NUCLEOTIDE SEQUENCE [LARGE SCALE GENOMIC DNA]</scope>
    <source>
        <strain evidence="2 4">NB2006</strain>
    </source>
</reference>
<dbReference type="RefSeq" id="WP_071316208.1">
    <property type="nucleotide sequence ID" value="NZ_CP063356.2"/>
</dbReference>
<reference evidence="3" key="4">
    <citation type="submission" date="2020-10" db="EMBL/GenBank/DDBJ databases">
        <authorList>
            <person name="Bassil N.M."/>
            <person name="Lloyd J.R."/>
        </authorList>
    </citation>
    <scope>NUCLEOTIDE SEQUENCE</scope>
    <source>
        <strain evidence="3">NB2006</strain>
    </source>
</reference>
<name>A0A1S2MCU9_9BACI</name>
<sequence>MYKPAVQYDDTYRTFVSEISKATTLDRQQIIRAALFVAGQSKEYQRILKAHLKENETLPTPDWNKTDHDLWLEQPGGTKKEENNNGHNKKVSTIQDNETNEIREVSNEELSTKHIFKQQGGIKLKIG</sequence>
<evidence type="ECO:0000313" key="2">
    <source>
        <dbReference type="EMBL" id="OIJ22561.1"/>
    </source>
</evidence>
<reference evidence="3 4" key="2">
    <citation type="journal article" date="2017" name="Genome Announc.">
        <title>Draft Genome Sequences of Four Alkaliphilic Bacteria Belonging to the Anaerobacillus Genus.</title>
        <authorList>
            <person name="Bassil N.M."/>
            <person name="Lloyd J.R."/>
        </authorList>
    </citation>
    <scope>NUCLEOTIDE SEQUENCE [LARGE SCALE GENOMIC DNA]</scope>
    <source>
        <strain evidence="3 4">NB2006</strain>
    </source>
</reference>
<organism evidence="2 4">
    <name type="scientific">Anaerobacillus isosaccharinicus</name>
    <dbReference type="NCBI Taxonomy" id="1532552"/>
    <lineage>
        <taxon>Bacteria</taxon>
        <taxon>Bacillati</taxon>
        <taxon>Bacillota</taxon>
        <taxon>Bacilli</taxon>
        <taxon>Bacillales</taxon>
        <taxon>Bacillaceae</taxon>
        <taxon>Anaerobacillus</taxon>
    </lineage>
</organism>
<feature type="region of interest" description="Disordered" evidence="1">
    <location>
        <begin position="57"/>
        <end position="100"/>
    </location>
</feature>
<dbReference type="EMBL" id="CP063356">
    <property type="protein sequence ID" value="QOY37710.1"/>
    <property type="molecule type" value="Genomic_DNA"/>
</dbReference>
<dbReference type="AlphaFoldDB" id="A0A1S2MCU9"/>
<evidence type="ECO:0000313" key="3">
    <source>
        <dbReference type="EMBL" id="QOY37710.1"/>
    </source>
</evidence>
<accession>A0A1S2MCU9</accession>
<evidence type="ECO:0000313" key="4">
    <source>
        <dbReference type="Proteomes" id="UP000180175"/>
    </source>
</evidence>